<proteinExistence type="predicted"/>
<reference evidence="1 2" key="1">
    <citation type="submission" date="2015-07" db="EMBL/GenBank/DDBJ databases">
        <authorList>
            <consortium name="Pathogen Informatics"/>
        </authorList>
    </citation>
    <scope>NUCLEOTIDE SEQUENCE [LARGE SCALE GENOMIC DNA]</scope>
    <source>
        <strain evidence="1 2">A325</strain>
    </source>
</reference>
<dbReference type="EMBL" id="CWQJ01000025">
    <property type="protein sequence ID" value="CSC64477.1"/>
    <property type="molecule type" value="Genomic_DNA"/>
</dbReference>
<sequence length="122" mass="13322">MRSLQIGLFRTLMLSKLAFILDAENKAAVKGKCLCISLDEAGSLNAWLWALAWAENGHQVTLLEAVDDIRGLLENPGLAQYQILALHAHRALPAAQQSALASLQQQFGEQCVLSNVLQQLQS</sequence>
<name>A0A655ZCQ2_VIBCL</name>
<gene>
    <name evidence="1" type="ORF">ERS013201_03154</name>
</gene>
<evidence type="ECO:0000313" key="2">
    <source>
        <dbReference type="Proteomes" id="UP000046067"/>
    </source>
</evidence>
<dbReference type="Proteomes" id="UP000046067">
    <property type="component" value="Unassembled WGS sequence"/>
</dbReference>
<protein>
    <submittedName>
        <fullName evidence="1">MerR family transcriptional regulator</fullName>
    </submittedName>
</protein>
<accession>A0A655ZCQ2</accession>
<evidence type="ECO:0000313" key="1">
    <source>
        <dbReference type="EMBL" id="CSC64477.1"/>
    </source>
</evidence>
<organism evidence="1 2">
    <name type="scientific">Vibrio cholerae</name>
    <dbReference type="NCBI Taxonomy" id="666"/>
    <lineage>
        <taxon>Bacteria</taxon>
        <taxon>Pseudomonadati</taxon>
        <taxon>Pseudomonadota</taxon>
        <taxon>Gammaproteobacteria</taxon>
        <taxon>Vibrionales</taxon>
        <taxon>Vibrionaceae</taxon>
        <taxon>Vibrio</taxon>
    </lineage>
</organism>
<dbReference type="AlphaFoldDB" id="A0A655ZCQ2"/>